<comment type="caution">
    <text evidence="2">The sequence shown here is derived from an EMBL/GenBank/DDBJ whole genome shotgun (WGS) entry which is preliminary data.</text>
</comment>
<dbReference type="EMBL" id="JAVHJL010000006">
    <property type="protein sequence ID" value="KAK6501498.1"/>
    <property type="molecule type" value="Genomic_DNA"/>
</dbReference>
<evidence type="ECO:0000313" key="3">
    <source>
        <dbReference type="Proteomes" id="UP001370758"/>
    </source>
</evidence>
<dbReference type="Proteomes" id="UP001370758">
    <property type="component" value="Unassembled WGS sequence"/>
</dbReference>
<protein>
    <submittedName>
        <fullName evidence="2">Uncharacterized protein</fullName>
    </submittedName>
</protein>
<sequence>MRTFWGLTSILAGVCLLLQIQAPLLVLAETAEIPISALDAFVKANAASIIHFQKTMRDVFYLWDENRVRGDRPDIPLTLDTLRDTLKQKLQKLVEISEDDPESAPKIFSALGFASKPVPKNNAWDWEDTPTNRVLFPVLKILEESSSARHTFWGFFTWANSHLGLIHWFYITADQQTDYAWVGPKLFGGSVYKPRKSFVYDIDKRARDRKQLNIYLLILDTMVHYMQHVSAEAFRKGPKLDLGADIMFLFEDIIKVVAGFRDGVKKVRNAYSAIPLLPGVDDTDVEDDANEMIGISQVPETLQKKLLGSPEYLEGTKILDIPEYQFEPVEDRDLSKSEHGLLRSLPAYVETDFDLLSVPVCSFEEEMADLRNPQEKSQCNIF</sequence>
<dbReference type="AlphaFoldDB" id="A0AAV9W3D7"/>
<keyword evidence="1" id="KW-0732">Signal</keyword>
<keyword evidence="3" id="KW-1185">Reference proteome</keyword>
<accession>A0AAV9W3D7</accession>
<evidence type="ECO:0000313" key="2">
    <source>
        <dbReference type="EMBL" id="KAK6501498.1"/>
    </source>
</evidence>
<reference evidence="2 3" key="1">
    <citation type="submission" date="2023-08" db="EMBL/GenBank/DDBJ databases">
        <authorList>
            <person name="Palmer J.M."/>
        </authorList>
    </citation>
    <scope>NUCLEOTIDE SEQUENCE [LARGE SCALE GENOMIC DNA]</scope>
    <source>
        <strain evidence="2 3">TWF481</strain>
    </source>
</reference>
<feature type="signal peptide" evidence="1">
    <location>
        <begin position="1"/>
        <end position="28"/>
    </location>
</feature>
<proteinExistence type="predicted"/>
<name>A0AAV9W3D7_9PEZI</name>
<organism evidence="2 3">
    <name type="scientific">Arthrobotrys musiformis</name>
    <dbReference type="NCBI Taxonomy" id="47236"/>
    <lineage>
        <taxon>Eukaryota</taxon>
        <taxon>Fungi</taxon>
        <taxon>Dikarya</taxon>
        <taxon>Ascomycota</taxon>
        <taxon>Pezizomycotina</taxon>
        <taxon>Orbiliomycetes</taxon>
        <taxon>Orbiliales</taxon>
        <taxon>Orbiliaceae</taxon>
        <taxon>Arthrobotrys</taxon>
    </lineage>
</organism>
<evidence type="ECO:0000256" key="1">
    <source>
        <dbReference type="SAM" id="SignalP"/>
    </source>
</evidence>
<feature type="chain" id="PRO_5043754367" evidence="1">
    <location>
        <begin position="29"/>
        <end position="382"/>
    </location>
</feature>
<gene>
    <name evidence="2" type="ORF">TWF481_009336</name>
</gene>